<dbReference type="Gene3D" id="2.120.10.30">
    <property type="entry name" value="TolB, C-terminal domain"/>
    <property type="match status" value="2"/>
</dbReference>
<keyword evidence="2" id="KW-0645">Protease</keyword>
<keyword evidence="2" id="KW-0720">Serine protease</keyword>
<keyword evidence="6" id="KW-1185">Reference proteome</keyword>
<organism evidence="5 6">
    <name type="scientific">Deinococcus rubellus</name>
    <dbReference type="NCBI Taxonomy" id="1889240"/>
    <lineage>
        <taxon>Bacteria</taxon>
        <taxon>Thermotogati</taxon>
        <taxon>Deinococcota</taxon>
        <taxon>Deinococci</taxon>
        <taxon>Deinococcales</taxon>
        <taxon>Deinococcaceae</taxon>
        <taxon>Deinococcus</taxon>
    </lineage>
</organism>
<evidence type="ECO:0000313" key="5">
    <source>
        <dbReference type="EMBL" id="UWX63130.1"/>
    </source>
</evidence>
<dbReference type="InterPro" id="IPR001375">
    <property type="entry name" value="Peptidase_S9_cat"/>
</dbReference>
<dbReference type="Pfam" id="PF00326">
    <property type="entry name" value="Peptidase_S9"/>
    <property type="match status" value="1"/>
</dbReference>
<dbReference type="EMBL" id="CP104213">
    <property type="protein sequence ID" value="UWX63130.1"/>
    <property type="molecule type" value="Genomic_DNA"/>
</dbReference>
<reference evidence="5" key="1">
    <citation type="submission" date="2022-09" db="EMBL/GenBank/DDBJ databases">
        <title>genome sequence of Deinococcus rubellus.</title>
        <authorList>
            <person name="Srinivasan S."/>
        </authorList>
    </citation>
    <scope>NUCLEOTIDE SEQUENCE</scope>
    <source>
        <strain evidence="5">Ant6</strain>
    </source>
</reference>
<protein>
    <submittedName>
        <fullName evidence="5">S9 family peptidase</fullName>
    </submittedName>
</protein>
<evidence type="ECO:0000259" key="4">
    <source>
        <dbReference type="Pfam" id="PF00326"/>
    </source>
</evidence>
<evidence type="ECO:0000256" key="1">
    <source>
        <dbReference type="ARBA" id="ARBA00022801"/>
    </source>
</evidence>
<feature type="region of interest" description="Disordered" evidence="3">
    <location>
        <begin position="1"/>
        <end position="21"/>
    </location>
</feature>
<dbReference type="RefSeq" id="WP_260559423.1">
    <property type="nucleotide sequence ID" value="NZ_BAABEC010000179.1"/>
</dbReference>
<dbReference type="PANTHER" id="PTHR42776">
    <property type="entry name" value="SERINE PEPTIDASE S9 FAMILY MEMBER"/>
    <property type="match status" value="1"/>
</dbReference>
<gene>
    <name evidence="5" type="ORF">N0D28_10210</name>
</gene>
<dbReference type="Proteomes" id="UP001060261">
    <property type="component" value="Chromosome"/>
</dbReference>
<accession>A0ABY5YE64</accession>
<evidence type="ECO:0000313" key="6">
    <source>
        <dbReference type="Proteomes" id="UP001060261"/>
    </source>
</evidence>
<dbReference type="InterPro" id="IPR011042">
    <property type="entry name" value="6-blade_b-propeller_TolB-like"/>
</dbReference>
<dbReference type="InterPro" id="IPR011659">
    <property type="entry name" value="WD40"/>
</dbReference>
<dbReference type="Gene3D" id="3.40.50.1820">
    <property type="entry name" value="alpha/beta hydrolase"/>
    <property type="match status" value="1"/>
</dbReference>
<name>A0ABY5YE64_9DEIO</name>
<feature type="domain" description="Peptidase S9 prolyl oligopeptidase catalytic" evidence="4">
    <location>
        <begin position="434"/>
        <end position="644"/>
    </location>
</feature>
<dbReference type="Pfam" id="PF07676">
    <property type="entry name" value="PD40"/>
    <property type="match status" value="1"/>
</dbReference>
<dbReference type="PANTHER" id="PTHR42776:SF27">
    <property type="entry name" value="DIPEPTIDYL PEPTIDASE FAMILY MEMBER 6"/>
    <property type="match status" value="1"/>
</dbReference>
<dbReference type="InterPro" id="IPR029058">
    <property type="entry name" value="AB_hydrolase_fold"/>
</dbReference>
<dbReference type="SUPFAM" id="SSF82171">
    <property type="entry name" value="DPP6 N-terminal domain-like"/>
    <property type="match status" value="1"/>
</dbReference>
<proteinExistence type="predicted"/>
<sequence length="662" mass="72192">MNPASPDSLFGLEFPSDPQLSPDGQSVAYVLGRVEEDNLAKVDAAWPKPRYRSQIVLADATGPRLLTAGTGRDTAPRWSPDGQSLAFVSDRAGKPQLYHIPVNGGEARALSTAAQFPQGVSAAQWSPDGCFLAFLAPEGEADPGSERGAARVVTRLKYRANGADFLPDVPTVLWRCDVASGEITPWLRPPQPITEFAWWPDSRGVLYVSSLDEVAGALWQQEAYDLRLGGSASQLTDWAAPISQLAPHPDGVRFAAQSRRHTERNDTDPHLYLFGKGAEVHRLDTHDFPAGSSVSGDLHVGAFPNRPCWLSSTRLAFLATVGGASGVFVADLDGTVEPHTFDPARVVAAFGANAQGAAWLSESAAKVPQVMLNGVQVSECPAPDFVLSPPERLTFQNELGEGEGWVLRPASSEPSPPALLSIHGGPHATYGHGFMHEFQLLAARGYAVCYSNPRGSVGYGQAWSSDIFGRWGSVDVEDLLNFFDICLDRLPLDRNRIGVMGGSYGGYMTNWLTSHTNRFQVAVTDRSICNLISFGGTSDIGMRFWDDELGGNFHRSADLDKLWAMSPLRYVENVKTPTLIVHSVLDHRCPIEQAEQWFVALKLHGTPVRFVRFPDEDHELSRAGRPDRRAARLNEYLDWLDGVLLPSGEKVSDQMQEQLGQG</sequence>
<dbReference type="SUPFAM" id="SSF53474">
    <property type="entry name" value="alpha/beta-Hydrolases"/>
    <property type="match status" value="1"/>
</dbReference>
<evidence type="ECO:0000256" key="2">
    <source>
        <dbReference type="ARBA" id="ARBA00022825"/>
    </source>
</evidence>
<keyword evidence="1" id="KW-0378">Hydrolase</keyword>
<evidence type="ECO:0000256" key="3">
    <source>
        <dbReference type="SAM" id="MobiDB-lite"/>
    </source>
</evidence>